<dbReference type="SMART" id="SM00408">
    <property type="entry name" value="IGc2"/>
    <property type="match status" value="2"/>
</dbReference>
<evidence type="ECO:0000256" key="3">
    <source>
        <dbReference type="ARBA" id="ARBA00022553"/>
    </source>
</evidence>
<evidence type="ECO:0000256" key="5">
    <source>
        <dbReference type="ARBA" id="ARBA00022692"/>
    </source>
</evidence>
<dbReference type="GO" id="GO:0005524">
    <property type="term" value="F:ATP binding"/>
    <property type="evidence" value="ECO:0007669"/>
    <property type="project" value="UniProtKB-KW"/>
</dbReference>
<comment type="subcellular location">
    <subcellularLocation>
        <location evidence="1">Membrane</location>
        <topology evidence="1">Single-pass membrane protein</topology>
    </subcellularLocation>
</comment>
<evidence type="ECO:0000256" key="18">
    <source>
        <dbReference type="SAM" id="SignalP"/>
    </source>
</evidence>
<dbReference type="InterPro" id="IPR052615">
    <property type="entry name" value="FGFRL"/>
</dbReference>
<protein>
    <recommendedName>
        <fullName evidence="2">receptor protein-tyrosine kinase</fullName>
        <ecNumber evidence="2">2.7.10.1</ecNumber>
    </recommendedName>
</protein>
<proteinExistence type="predicted"/>
<accession>A0A131YSR7</accession>
<dbReference type="SUPFAM" id="SSF48726">
    <property type="entry name" value="Immunoglobulin"/>
    <property type="match status" value="2"/>
</dbReference>
<evidence type="ECO:0000256" key="12">
    <source>
        <dbReference type="ARBA" id="ARBA00023136"/>
    </source>
</evidence>
<evidence type="ECO:0000256" key="16">
    <source>
        <dbReference type="ARBA" id="ARBA00023180"/>
    </source>
</evidence>
<feature type="domain" description="Ig-like" evidence="19">
    <location>
        <begin position="37"/>
        <end position="121"/>
    </location>
</feature>
<evidence type="ECO:0000256" key="13">
    <source>
        <dbReference type="ARBA" id="ARBA00023137"/>
    </source>
</evidence>
<evidence type="ECO:0000256" key="14">
    <source>
        <dbReference type="ARBA" id="ARBA00023157"/>
    </source>
</evidence>
<evidence type="ECO:0000256" key="8">
    <source>
        <dbReference type="ARBA" id="ARBA00022741"/>
    </source>
</evidence>
<keyword evidence="7" id="KW-0677">Repeat</keyword>
<evidence type="ECO:0000313" key="20">
    <source>
        <dbReference type="EMBL" id="JAP81638.1"/>
    </source>
</evidence>
<keyword evidence="9" id="KW-0418">Kinase</keyword>
<dbReference type="InterPro" id="IPR013783">
    <property type="entry name" value="Ig-like_fold"/>
</dbReference>
<dbReference type="SMART" id="SM00409">
    <property type="entry name" value="IG"/>
    <property type="match status" value="2"/>
</dbReference>
<dbReference type="GO" id="GO:0004714">
    <property type="term" value="F:transmembrane receptor protein tyrosine kinase activity"/>
    <property type="evidence" value="ECO:0007669"/>
    <property type="project" value="UniProtKB-EC"/>
</dbReference>
<keyword evidence="14" id="KW-1015">Disulfide bond</keyword>
<dbReference type="PANTHER" id="PTHR19890:SF10">
    <property type="entry name" value="FIBROBLAST GROWTH FACTOR RECEPTOR-LIKE 1"/>
    <property type="match status" value="1"/>
</dbReference>
<feature type="domain" description="Ig-like" evidence="19">
    <location>
        <begin position="130"/>
        <end position="227"/>
    </location>
</feature>
<keyword evidence="15" id="KW-0675">Receptor</keyword>
<evidence type="ECO:0000259" key="19">
    <source>
        <dbReference type="PROSITE" id="PS50835"/>
    </source>
</evidence>
<keyword evidence="10" id="KW-0067">ATP-binding</keyword>
<evidence type="ECO:0000256" key="6">
    <source>
        <dbReference type="ARBA" id="ARBA00022729"/>
    </source>
</evidence>
<dbReference type="Gene3D" id="2.60.40.10">
    <property type="entry name" value="Immunoglobulins"/>
    <property type="match status" value="2"/>
</dbReference>
<evidence type="ECO:0000256" key="15">
    <source>
        <dbReference type="ARBA" id="ARBA00023170"/>
    </source>
</evidence>
<sequence length="234" mass="26147">MRFRYCLLLLLASLALVTSESRETDGQASDDENCLRPVFTKEKTTHLAFVPGEKVSLNCKATGCPELSVQWTINGTLFNGTKGNTNRFVFRLRNIQKNDSGVYNCNVSNSRGWIQRTFSVTVIQRDRSPPTITEITGNRTVCEGDNVTLKCKASSDLTPYLTWVKQCAIEGERSSDNFITIPKEEISIRRGDAIYLVINNTRQSDSGQYMCIAANIFGSTNTSTWLTVLPVHDN</sequence>
<feature type="chain" id="PRO_5007286013" description="receptor protein-tyrosine kinase" evidence="18">
    <location>
        <begin position="20"/>
        <end position="234"/>
    </location>
</feature>
<dbReference type="GO" id="GO:0016020">
    <property type="term" value="C:membrane"/>
    <property type="evidence" value="ECO:0007669"/>
    <property type="project" value="UniProtKB-SubCell"/>
</dbReference>
<feature type="signal peptide" evidence="18">
    <location>
        <begin position="1"/>
        <end position="19"/>
    </location>
</feature>
<keyword evidence="3" id="KW-0597">Phosphoprotein</keyword>
<keyword evidence="6 18" id="KW-0732">Signal</keyword>
<evidence type="ECO:0000256" key="1">
    <source>
        <dbReference type="ARBA" id="ARBA00004167"/>
    </source>
</evidence>
<dbReference type="FunFam" id="2.60.40.10:FF:000020">
    <property type="entry name" value="Fibroblast growth factor receptor"/>
    <property type="match status" value="1"/>
</dbReference>
<evidence type="ECO:0000256" key="17">
    <source>
        <dbReference type="ARBA" id="ARBA00023319"/>
    </source>
</evidence>
<keyword evidence="13" id="KW-0829">Tyrosine-protein kinase</keyword>
<dbReference type="Pfam" id="PF13927">
    <property type="entry name" value="Ig_3"/>
    <property type="match status" value="2"/>
</dbReference>
<dbReference type="PROSITE" id="PS50835">
    <property type="entry name" value="IG_LIKE"/>
    <property type="match status" value="2"/>
</dbReference>
<keyword evidence="11" id="KW-1133">Transmembrane helix</keyword>
<reference evidence="20" key="1">
    <citation type="journal article" date="2016" name="Ticks Tick Borne Dis.">
        <title>De novo assembly and annotation of the salivary gland transcriptome of Rhipicephalus appendiculatus male and female ticks during blood feeding.</title>
        <authorList>
            <person name="de Castro M.H."/>
            <person name="de Klerk D."/>
            <person name="Pienaar R."/>
            <person name="Latif A.A."/>
            <person name="Rees D.J."/>
            <person name="Mans B.J."/>
        </authorList>
    </citation>
    <scope>NUCLEOTIDE SEQUENCE</scope>
    <source>
        <tissue evidence="20">Salivary glands</tissue>
    </source>
</reference>
<evidence type="ECO:0000256" key="9">
    <source>
        <dbReference type="ARBA" id="ARBA00022777"/>
    </source>
</evidence>
<evidence type="ECO:0000256" key="4">
    <source>
        <dbReference type="ARBA" id="ARBA00022679"/>
    </source>
</evidence>
<dbReference type="PANTHER" id="PTHR19890">
    <property type="entry name" value="FIBROBLAST GROWTH FACTOR RECEPTOR"/>
    <property type="match status" value="1"/>
</dbReference>
<evidence type="ECO:0000256" key="2">
    <source>
        <dbReference type="ARBA" id="ARBA00011902"/>
    </source>
</evidence>
<name>A0A131YSR7_RHIAP</name>
<dbReference type="EMBL" id="GEDV01006919">
    <property type="protein sequence ID" value="JAP81638.1"/>
    <property type="molecule type" value="Transcribed_RNA"/>
</dbReference>
<organism evidence="20">
    <name type="scientific">Rhipicephalus appendiculatus</name>
    <name type="common">Brown ear tick</name>
    <dbReference type="NCBI Taxonomy" id="34631"/>
    <lineage>
        <taxon>Eukaryota</taxon>
        <taxon>Metazoa</taxon>
        <taxon>Ecdysozoa</taxon>
        <taxon>Arthropoda</taxon>
        <taxon>Chelicerata</taxon>
        <taxon>Arachnida</taxon>
        <taxon>Acari</taxon>
        <taxon>Parasitiformes</taxon>
        <taxon>Ixodida</taxon>
        <taxon>Ixodoidea</taxon>
        <taxon>Ixodidae</taxon>
        <taxon>Rhipicephalinae</taxon>
        <taxon>Rhipicephalus</taxon>
        <taxon>Rhipicephalus</taxon>
    </lineage>
</organism>
<keyword evidence="16" id="KW-0325">Glycoprotein</keyword>
<evidence type="ECO:0000256" key="7">
    <source>
        <dbReference type="ARBA" id="ARBA00022737"/>
    </source>
</evidence>
<dbReference type="InterPro" id="IPR003598">
    <property type="entry name" value="Ig_sub2"/>
</dbReference>
<keyword evidence="8" id="KW-0547">Nucleotide-binding</keyword>
<dbReference type="AlphaFoldDB" id="A0A131YSR7"/>
<evidence type="ECO:0000256" key="11">
    <source>
        <dbReference type="ARBA" id="ARBA00022989"/>
    </source>
</evidence>
<dbReference type="InterPro" id="IPR036179">
    <property type="entry name" value="Ig-like_dom_sf"/>
</dbReference>
<evidence type="ECO:0000256" key="10">
    <source>
        <dbReference type="ARBA" id="ARBA00022840"/>
    </source>
</evidence>
<dbReference type="InterPro" id="IPR003599">
    <property type="entry name" value="Ig_sub"/>
</dbReference>
<keyword evidence="5" id="KW-0812">Transmembrane</keyword>
<keyword evidence="12" id="KW-0472">Membrane</keyword>
<dbReference type="EC" id="2.7.10.1" evidence="2"/>
<dbReference type="InterPro" id="IPR007110">
    <property type="entry name" value="Ig-like_dom"/>
</dbReference>
<keyword evidence="17" id="KW-0393">Immunoglobulin domain</keyword>
<keyword evidence="4" id="KW-0808">Transferase</keyword>